<evidence type="ECO:0000313" key="1">
    <source>
        <dbReference type="EMBL" id="MEJ8637077.1"/>
    </source>
</evidence>
<reference evidence="1" key="1">
    <citation type="submission" date="2024-03" db="EMBL/GenBank/DDBJ databases">
        <title>Novel Streptomyces species of biotechnological and ecological value are a feature of Machair soil.</title>
        <authorList>
            <person name="Prole J.R."/>
            <person name="Goodfellow M."/>
            <person name="Allenby N."/>
            <person name="Ward A.C."/>
        </authorList>
    </citation>
    <scope>NUCLEOTIDE SEQUENCE</scope>
    <source>
        <strain evidence="1">MS2.AVA.5</strain>
    </source>
</reference>
<proteinExistence type="predicted"/>
<name>A0ACC6Q1K7_9ACTN</name>
<comment type="caution">
    <text evidence="1">The sequence shown here is derived from an EMBL/GenBank/DDBJ whole genome shotgun (WGS) entry which is preliminary data.</text>
</comment>
<gene>
    <name evidence="1" type="ORF">WKI67_27305</name>
</gene>
<accession>A0ACC6Q1K7</accession>
<dbReference type="EMBL" id="JBBKAJ010000022">
    <property type="protein sequence ID" value="MEJ8637077.1"/>
    <property type="molecule type" value="Genomic_DNA"/>
</dbReference>
<organism evidence="1 2">
    <name type="scientific">Streptomyces achmelvichensis</name>
    <dbReference type="NCBI Taxonomy" id="3134111"/>
    <lineage>
        <taxon>Bacteria</taxon>
        <taxon>Bacillati</taxon>
        <taxon>Actinomycetota</taxon>
        <taxon>Actinomycetes</taxon>
        <taxon>Kitasatosporales</taxon>
        <taxon>Streptomycetaceae</taxon>
        <taxon>Streptomyces</taxon>
    </lineage>
</organism>
<protein>
    <submittedName>
        <fullName evidence="1">Rodlin</fullName>
    </submittedName>
</protein>
<dbReference type="Proteomes" id="UP001377168">
    <property type="component" value="Unassembled WGS sequence"/>
</dbReference>
<evidence type="ECO:0000313" key="2">
    <source>
        <dbReference type="Proteomes" id="UP001377168"/>
    </source>
</evidence>
<sequence length="134" mass="13389">MIKKILATAAVTASMVGVGAAMAPQALAVGDGNETTALSGNGASQAYGNFATDGDMSPQIGLIQGSLNKPCVGLPIKGDIGSVAGLIPITVQDILTTQQNQQCTENSTQVKGDDPLSHILSQIPVLSGNGAAND</sequence>
<keyword evidence="2" id="KW-1185">Reference proteome</keyword>